<dbReference type="PANTHER" id="PTHR47755">
    <property type="entry name" value="CELL DIVISION PROTEIN FTSX"/>
    <property type="match status" value="1"/>
</dbReference>
<evidence type="ECO:0000256" key="11">
    <source>
        <dbReference type="ARBA" id="ARBA00023306"/>
    </source>
</evidence>
<evidence type="ECO:0000256" key="4">
    <source>
        <dbReference type="ARBA" id="ARBA00021907"/>
    </source>
</evidence>
<evidence type="ECO:0000256" key="5">
    <source>
        <dbReference type="ARBA" id="ARBA00022475"/>
    </source>
</evidence>
<evidence type="ECO:0000256" key="10">
    <source>
        <dbReference type="ARBA" id="ARBA00023136"/>
    </source>
</evidence>
<dbReference type="Pfam" id="PF18075">
    <property type="entry name" value="FtsX_ECD"/>
    <property type="match status" value="1"/>
</dbReference>
<dbReference type="EMBL" id="BNCK01000003">
    <property type="protein sequence ID" value="GHF89839.1"/>
    <property type="molecule type" value="Genomic_DNA"/>
</dbReference>
<dbReference type="AlphaFoldDB" id="A0A919BIL8"/>
<dbReference type="GO" id="GO:0051301">
    <property type="term" value="P:cell division"/>
    <property type="evidence" value="ECO:0007669"/>
    <property type="project" value="UniProtKB-KW"/>
</dbReference>
<evidence type="ECO:0000256" key="8">
    <source>
        <dbReference type="ARBA" id="ARBA00022692"/>
    </source>
</evidence>
<feature type="domain" description="FtsX extracellular" evidence="15">
    <location>
        <begin position="84"/>
        <end position="170"/>
    </location>
</feature>
<dbReference type="InterPro" id="IPR047590">
    <property type="entry name" value="FtsX_proteobact-type"/>
</dbReference>
<evidence type="ECO:0000313" key="16">
    <source>
        <dbReference type="EMBL" id="GHF89839.1"/>
    </source>
</evidence>
<dbReference type="PANTHER" id="PTHR47755:SF1">
    <property type="entry name" value="CELL DIVISION PROTEIN FTSX"/>
    <property type="match status" value="1"/>
</dbReference>
<evidence type="ECO:0000256" key="1">
    <source>
        <dbReference type="ARBA" id="ARBA00004429"/>
    </source>
</evidence>
<evidence type="ECO:0000256" key="13">
    <source>
        <dbReference type="SAM" id="Phobius"/>
    </source>
</evidence>
<comment type="function">
    <text evidence="12">Part of the ABC transporter FtsEX involved in cellular division.</text>
</comment>
<proteinExistence type="inferred from homology"/>
<evidence type="ECO:0000256" key="7">
    <source>
        <dbReference type="ARBA" id="ARBA00022618"/>
    </source>
</evidence>
<evidence type="ECO:0000259" key="15">
    <source>
        <dbReference type="Pfam" id="PF18075"/>
    </source>
</evidence>
<keyword evidence="6 12" id="KW-0997">Cell inner membrane</keyword>
<evidence type="ECO:0000313" key="17">
    <source>
        <dbReference type="Proteomes" id="UP000623842"/>
    </source>
</evidence>
<keyword evidence="5 12" id="KW-1003">Cell membrane</keyword>
<protein>
    <recommendedName>
        <fullName evidence="4 12">Cell division protein FtsX</fullName>
    </recommendedName>
</protein>
<dbReference type="Pfam" id="PF02687">
    <property type="entry name" value="FtsX"/>
    <property type="match status" value="1"/>
</dbReference>
<dbReference type="InterPro" id="IPR004513">
    <property type="entry name" value="FtsX"/>
</dbReference>
<feature type="transmembrane region" description="Helical" evidence="13">
    <location>
        <begin position="297"/>
        <end position="316"/>
    </location>
</feature>
<feature type="transmembrane region" description="Helical" evidence="13">
    <location>
        <begin position="251"/>
        <end position="277"/>
    </location>
</feature>
<keyword evidence="17" id="KW-1185">Reference proteome</keyword>
<name>A0A919BIL8_9GAMM</name>
<reference evidence="16" key="2">
    <citation type="submission" date="2020-09" db="EMBL/GenBank/DDBJ databases">
        <authorList>
            <person name="Sun Q."/>
            <person name="Kim S."/>
        </authorList>
    </citation>
    <scope>NUCLEOTIDE SEQUENCE</scope>
    <source>
        <strain evidence="16">KCTC 42731</strain>
    </source>
</reference>
<keyword evidence="7 12" id="KW-0132">Cell division</keyword>
<dbReference type="InterPro" id="IPR003838">
    <property type="entry name" value="ABC3_permease_C"/>
</dbReference>
<sequence length="328" mass="35755">MTRKANNGAKQDNKHAAGFLGRFIAYLVRHAQQAVGSLGDLWRNPFTSVMTILVLGISLTLPATLHVFVKNANAISQQWKSASEITLFLKLSVSESNAQQFVQRISLYPEVASVEYISATQALDDFKHNSGFGQALDYLSANPLPATVLVTPTNRASQVEAATELLQKLQSEREVEQGKLDLEWLTRLQAMATLIENVVIGIAVLLCSSIVLIIGNTIRLAILNEREAIAVMKLVGATDSFIQRPFLYSGAWYGILGGMVAVLCVAGLVEYFSMSLIELTDLYQSDYTLIGLSSSDMLSLIGFAILLGLSGSYISVRKHIRAIEPTAE</sequence>
<comment type="similarity">
    <text evidence="2 12">Belongs to the ABC-4 integral membrane protein family. FtsX subfamily.</text>
</comment>
<accession>A0A919BIL8</accession>
<feature type="transmembrane region" description="Helical" evidence="13">
    <location>
        <begin position="198"/>
        <end position="222"/>
    </location>
</feature>
<evidence type="ECO:0000256" key="9">
    <source>
        <dbReference type="ARBA" id="ARBA00022989"/>
    </source>
</evidence>
<keyword evidence="9 13" id="KW-1133">Transmembrane helix</keyword>
<gene>
    <name evidence="16" type="primary">ftsX</name>
    <name evidence="16" type="ORF">GCM10017161_17230</name>
</gene>
<evidence type="ECO:0000256" key="12">
    <source>
        <dbReference type="PIRNR" id="PIRNR003097"/>
    </source>
</evidence>
<dbReference type="Gene3D" id="3.30.70.3040">
    <property type="match status" value="1"/>
</dbReference>
<dbReference type="RefSeq" id="WP_189769268.1">
    <property type="nucleotide sequence ID" value="NZ_BNCK01000003.1"/>
</dbReference>
<dbReference type="GO" id="GO:0032153">
    <property type="term" value="C:cell division site"/>
    <property type="evidence" value="ECO:0007669"/>
    <property type="project" value="TreeGrafter"/>
</dbReference>
<dbReference type="Proteomes" id="UP000623842">
    <property type="component" value="Unassembled WGS sequence"/>
</dbReference>
<keyword evidence="11 12" id="KW-0131">Cell cycle</keyword>
<dbReference type="PIRSF" id="PIRSF003097">
    <property type="entry name" value="FtsX"/>
    <property type="match status" value="1"/>
</dbReference>
<reference evidence="16" key="1">
    <citation type="journal article" date="2014" name="Int. J. Syst. Evol. Microbiol.">
        <title>Complete genome sequence of Corynebacterium casei LMG S-19264T (=DSM 44701T), isolated from a smear-ripened cheese.</title>
        <authorList>
            <consortium name="US DOE Joint Genome Institute (JGI-PGF)"/>
            <person name="Walter F."/>
            <person name="Albersmeier A."/>
            <person name="Kalinowski J."/>
            <person name="Ruckert C."/>
        </authorList>
    </citation>
    <scope>NUCLEOTIDE SEQUENCE</scope>
    <source>
        <strain evidence="16">KCTC 42731</strain>
    </source>
</reference>
<evidence type="ECO:0000256" key="6">
    <source>
        <dbReference type="ARBA" id="ARBA00022519"/>
    </source>
</evidence>
<evidence type="ECO:0000256" key="3">
    <source>
        <dbReference type="ARBA" id="ARBA00011160"/>
    </source>
</evidence>
<dbReference type="NCBIfam" id="TIGR00439">
    <property type="entry name" value="FtsX_Gneg"/>
    <property type="match status" value="1"/>
</dbReference>
<keyword evidence="8 13" id="KW-0812">Transmembrane</keyword>
<evidence type="ECO:0000259" key="14">
    <source>
        <dbReference type="Pfam" id="PF02687"/>
    </source>
</evidence>
<organism evidence="16 17">
    <name type="scientific">Thalassotalea marina</name>
    <dbReference type="NCBI Taxonomy" id="1673741"/>
    <lineage>
        <taxon>Bacteria</taxon>
        <taxon>Pseudomonadati</taxon>
        <taxon>Pseudomonadota</taxon>
        <taxon>Gammaproteobacteria</taxon>
        <taxon>Alteromonadales</taxon>
        <taxon>Colwelliaceae</taxon>
        <taxon>Thalassotalea</taxon>
    </lineage>
</organism>
<comment type="caution">
    <text evidence="16">The sequence shown here is derived from an EMBL/GenBank/DDBJ whole genome shotgun (WGS) entry which is preliminary data.</text>
</comment>
<dbReference type="GO" id="GO:0005886">
    <property type="term" value="C:plasma membrane"/>
    <property type="evidence" value="ECO:0007669"/>
    <property type="project" value="UniProtKB-SubCell"/>
</dbReference>
<keyword evidence="10 12" id="KW-0472">Membrane</keyword>
<evidence type="ECO:0000256" key="2">
    <source>
        <dbReference type="ARBA" id="ARBA00007379"/>
    </source>
</evidence>
<comment type="subcellular location">
    <subcellularLocation>
        <location evidence="1">Cell inner membrane</location>
        <topology evidence="1">Multi-pass membrane protein</topology>
    </subcellularLocation>
</comment>
<comment type="subunit">
    <text evidence="3">Forms a membrane-associated complex with FtsE.</text>
</comment>
<dbReference type="InterPro" id="IPR040690">
    <property type="entry name" value="FtsX_ECD"/>
</dbReference>
<feature type="domain" description="ABC3 transporter permease C-terminal" evidence="14">
    <location>
        <begin position="202"/>
        <end position="319"/>
    </location>
</feature>